<organism evidence="1 2">
    <name type="scientific">Strongylus vulgaris</name>
    <name type="common">Blood worm</name>
    <dbReference type="NCBI Taxonomy" id="40348"/>
    <lineage>
        <taxon>Eukaryota</taxon>
        <taxon>Metazoa</taxon>
        <taxon>Ecdysozoa</taxon>
        <taxon>Nematoda</taxon>
        <taxon>Chromadorea</taxon>
        <taxon>Rhabditida</taxon>
        <taxon>Rhabditina</taxon>
        <taxon>Rhabditomorpha</taxon>
        <taxon>Strongyloidea</taxon>
        <taxon>Strongylidae</taxon>
        <taxon>Strongylus</taxon>
    </lineage>
</organism>
<sequence length="158" mass="18002">MVAKTNCRTALQEDLRKYRQSKILEAARGRRSLKPQGPSRYRLPLATLLHEDGTPTSSRQKMESITKRFYTNLFRSSTPVSNPAEVRAAIQTMEASGSDHVSVGLLRAGGHRLHEILVEHLTSYLQKERIHDQWRTSRTILLRRALGRIFGTTVQYAC</sequence>
<dbReference type="Proteomes" id="UP000270094">
    <property type="component" value="Unassembled WGS sequence"/>
</dbReference>
<protein>
    <submittedName>
        <fullName evidence="1">Uncharacterized protein</fullName>
    </submittedName>
</protein>
<accession>A0A3P7JBS5</accession>
<gene>
    <name evidence="1" type="ORF">SVUK_LOCUS8605</name>
</gene>
<dbReference type="AlphaFoldDB" id="A0A3P7JBS5"/>
<reference evidence="1 2" key="1">
    <citation type="submission" date="2018-11" db="EMBL/GenBank/DDBJ databases">
        <authorList>
            <consortium name="Pathogen Informatics"/>
        </authorList>
    </citation>
    <scope>NUCLEOTIDE SEQUENCE [LARGE SCALE GENOMIC DNA]</scope>
</reference>
<keyword evidence="2" id="KW-1185">Reference proteome</keyword>
<dbReference type="EMBL" id="UYYB01031549">
    <property type="protein sequence ID" value="VDM73607.1"/>
    <property type="molecule type" value="Genomic_DNA"/>
</dbReference>
<evidence type="ECO:0000313" key="2">
    <source>
        <dbReference type="Proteomes" id="UP000270094"/>
    </source>
</evidence>
<dbReference type="OrthoDB" id="5849529at2759"/>
<proteinExistence type="predicted"/>
<evidence type="ECO:0000313" key="1">
    <source>
        <dbReference type="EMBL" id="VDM73607.1"/>
    </source>
</evidence>
<name>A0A3P7JBS5_STRVU</name>